<dbReference type="STRING" id="6290.A0A3P7YDB8"/>
<reference evidence="5 6" key="1">
    <citation type="submission" date="2018-11" db="EMBL/GenBank/DDBJ databases">
        <authorList>
            <consortium name="Pathogen Informatics"/>
        </authorList>
    </citation>
    <scope>NUCLEOTIDE SEQUENCE [LARGE SCALE GENOMIC DNA]</scope>
    <source>
        <strain evidence="5 6">MHpl1</strain>
    </source>
</reference>
<keyword evidence="6" id="KW-1185">Reference proteome</keyword>
<proteinExistence type="predicted"/>
<dbReference type="SUPFAM" id="SSF57567">
    <property type="entry name" value="Serine protease inhibitors"/>
    <property type="match status" value="1"/>
</dbReference>
<feature type="non-terminal residue" evidence="5">
    <location>
        <position position="119"/>
    </location>
</feature>
<dbReference type="Pfam" id="PF01826">
    <property type="entry name" value="TIL"/>
    <property type="match status" value="1"/>
</dbReference>
<dbReference type="Proteomes" id="UP000268014">
    <property type="component" value="Unassembled WGS sequence"/>
</dbReference>
<dbReference type="AlphaFoldDB" id="A0A3P7YDB8"/>
<dbReference type="PANTHER" id="PTHR23259:SF70">
    <property type="entry name" value="ACCESSORY GLAND PROTEIN ACP62F-RELATED"/>
    <property type="match status" value="1"/>
</dbReference>
<evidence type="ECO:0000256" key="2">
    <source>
        <dbReference type="ARBA" id="ARBA00022900"/>
    </source>
</evidence>
<feature type="domain" description="TIL" evidence="4">
    <location>
        <begin position="20"/>
        <end position="70"/>
    </location>
</feature>
<accession>A0A3P7YDB8</accession>
<dbReference type="Gene3D" id="2.10.25.10">
    <property type="entry name" value="Laminin"/>
    <property type="match status" value="1"/>
</dbReference>
<organism evidence="5 6">
    <name type="scientific">Haemonchus placei</name>
    <name type="common">Barber's pole worm</name>
    <dbReference type="NCBI Taxonomy" id="6290"/>
    <lineage>
        <taxon>Eukaryota</taxon>
        <taxon>Metazoa</taxon>
        <taxon>Ecdysozoa</taxon>
        <taxon>Nematoda</taxon>
        <taxon>Chromadorea</taxon>
        <taxon>Rhabditida</taxon>
        <taxon>Rhabditina</taxon>
        <taxon>Rhabditomorpha</taxon>
        <taxon>Strongyloidea</taxon>
        <taxon>Trichostrongylidae</taxon>
        <taxon>Haemonchus</taxon>
    </lineage>
</organism>
<dbReference type="PANTHER" id="PTHR23259">
    <property type="entry name" value="RIDDLE"/>
    <property type="match status" value="1"/>
</dbReference>
<name>A0A3P7YDB8_HAEPC</name>
<keyword evidence="2" id="KW-0722">Serine protease inhibitor</keyword>
<evidence type="ECO:0000256" key="1">
    <source>
        <dbReference type="ARBA" id="ARBA00022690"/>
    </source>
</evidence>
<evidence type="ECO:0000313" key="5">
    <source>
        <dbReference type="EMBL" id="VDO85926.1"/>
    </source>
</evidence>
<evidence type="ECO:0000256" key="3">
    <source>
        <dbReference type="ARBA" id="ARBA00023157"/>
    </source>
</evidence>
<keyword evidence="3" id="KW-1015">Disulfide bond</keyword>
<evidence type="ECO:0000313" key="6">
    <source>
        <dbReference type="Proteomes" id="UP000268014"/>
    </source>
</evidence>
<sequence>MFSESPQLLIATIVSNNTTCPANEEFNECGSACEPTCREPNPGFCTAQCVAKCQCKKGFIRNDEKVCVATSASLAKQDNCGVNEERKRCGSACEPTCDQPHPALDICFGCCSHGFRTLD</sequence>
<dbReference type="GO" id="GO:0004867">
    <property type="term" value="F:serine-type endopeptidase inhibitor activity"/>
    <property type="evidence" value="ECO:0007669"/>
    <property type="project" value="UniProtKB-KW"/>
</dbReference>
<keyword evidence="1" id="KW-0646">Protease inhibitor</keyword>
<dbReference type="CDD" id="cd19941">
    <property type="entry name" value="TIL"/>
    <property type="match status" value="1"/>
</dbReference>
<dbReference type="InterPro" id="IPR002919">
    <property type="entry name" value="TIL_dom"/>
</dbReference>
<dbReference type="EMBL" id="UZAF01022568">
    <property type="protein sequence ID" value="VDO85926.1"/>
    <property type="molecule type" value="Genomic_DNA"/>
</dbReference>
<dbReference type="OrthoDB" id="5912264at2759"/>
<protein>
    <recommendedName>
        <fullName evidence="4">TIL domain-containing protein</fullName>
    </recommendedName>
</protein>
<dbReference type="InterPro" id="IPR051368">
    <property type="entry name" value="SerProtInhib-TIL_Domain"/>
</dbReference>
<gene>
    <name evidence="5" type="ORF">HPLM_LOCUS20774</name>
</gene>
<evidence type="ECO:0000259" key="4">
    <source>
        <dbReference type="Pfam" id="PF01826"/>
    </source>
</evidence>
<dbReference type="InterPro" id="IPR036084">
    <property type="entry name" value="Ser_inhib-like_sf"/>
</dbReference>